<organism evidence="2 3">
    <name type="scientific">Rathayibacter festucae DSM 15932</name>
    <dbReference type="NCBI Taxonomy" id="1328866"/>
    <lineage>
        <taxon>Bacteria</taxon>
        <taxon>Bacillati</taxon>
        <taxon>Actinomycetota</taxon>
        <taxon>Actinomycetes</taxon>
        <taxon>Micrococcales</taxon>
        <taxon>Microbacteriaceae</taxon>
        <taxon>Rathayibacter</taxon>
    </lineage>
</organism>
<proteinExistence type="predicted"/>
<dbReference type="KEGG" id="rfs:C1I64_07560"/>
<dbReference type="Proteomes" id="UP000285317">
    <property type="component" value="Chromosome"/>
</dbReference>
<keyword evidence="1" id="KW-1133">Transmembrane helix</keyword>
<evidence type="ECO:0000313" key="2">
    <source>
        <dbReference type="EMBL" id="AZZ51920.1"/>
    </source>
</evidence>
<name>A0A3T0T020_9MICO</name>
<dbReference type="EMBL" id="CP028137">
    <property type="protein sequence ID" value="AZZ51920.1"/>
    <property type="molecule type" value="Genomic_DNA"/>
</dbReference>
<reference evidence="2 3" key="1">
    <citation type="submission" date="2018-03" db="EMBL/GenBank/DDBJ databases">
        <title>Bacteriophage NCPPB3778 and a type I-E CRISPR drive the evolution of the US Biological Select Agent, Rathayibacter toxicus.</title>
        <authorList>
            <person name="Davis E.W.II."/>
            <person name="Tabima J.F."/>
            <person name="Weisberg A.J."/>
            <person name="Dantas Lopes L."/>
            <person name="Wiseman M.S."/>
            <person name="Wiseman M.S."/>
            <person name="Pupko T."/>
            <person name="Belcher M.S."/>
            <person name="Sechler A.J."/>
            <person name="Tancos M.A."/>
            <person name="Schroeder B.K."/>
            <person name="Murray T.D."/>
            <person name="Luster D.G."/>
            <person name="Schneider W.L."/>
            <person name="Rogers E."/>
            <person name="Andreote F.D."/>
            <person name="Grunwald N.J."/>
            <person name="Putnam M.L."/>
            <person name="Chang J.H."/>
        </authorList>
    </citation>
    <scope>NUCLEOTIDE SEQUENCE [LARGE SCALE GENOMIC DNA]</scope>
    <source>
        <strain evidence="2 3">DSM 15932</strain>
    </source>
</reference>
<feature type="transmembrane region" description="Helical" evidence="1">
    <location>
        <begin position="38"/>
        <end position="59"/>
    </location>
</feature>
<keyword evidence="1" id="KW-0812">Transmembrane</keyword>
<protein>
    <submittedName>
        <fullName evidence="2">Uncharacterized protein</fullName>
    </submittedName>
</protein>
<keyword evidence="1" id="KW-0472">Membrane</keyword>
<gene>
    <name evidence="2" type="ORF">C1I64_07560</name>
</gene>
<feature type="transmembrane region" description="Helical" evidence="1">
    <location>
        <begin position="6"/>
        <end position="26"/>
    </location>
</feature>
<dbReference type="AlphaFoldDB" id="A0A3T0T020"/>
<sequence length="87" mass="9443">MLVTWEQWTFSLGAVPVSLIVLRNVLWRFGCTNSGSKTLLAFGLGSCLLCITLAVIWQVHTANAAIPSRDDRRSGLLAGFFDCVEAG</sequence>
<accession>A0A3T0T020</accession>
<evidence type="ECO:0000313" key="3">
    <source>
        <dbReference type="Proteomes" id="UP000285317"/>
    </source>
</evidence>
<evidence type="ECO:0000256" key="1">
    <source>
        <dbReference type="SAM" id="Phobius"/>
    </source>
</evidence>